<keyword evidence="9" id="KW-1185">Reference proteome</keyword>
<feature type="non-terminal residue" evidence="8">
    <location>
        <position position="67"/>
    </location>
</feature>
<evidence type="ECO:0000259" key="6">
    <source>
        <dbReference type="PROSITE" id="PS50090"/>
    </source>
</evidence>
<evidence type="ECO:0000256" key="4">
    <source>
        <dbReference type="ARBA" id="ARBA00023163"/>
    </source>
</evidence>
<keyword evidence="4" id="KW-0804">Transcription</keyword>
<comment type="caution">
    <text evidence="8">The sequence shown here is derived from an EMBL/GenBank/DDBJ whole genome shotgun (WGS) entry which is preliminary data.</text>
</comment>
<dbReference type="SUPFAM" id="SSF46689">
    <property type="entry name" value="Homeodomain-like"/>
    <property type="match status" value="1"/>
</dbReference>
<dbReference type="PROSITE" id="PS51293">
    <property type="entry name" value="SANT"/>
    <property type="match status" value="1"/>
</dbReference>
<dbReference type="AlphaFoldDB" id="A0A392T0J9"/>
<dbReference type="FunFam" id="1.10.10.60:FF:000014">
    <property type="entry name" value="SWI/SNF complex subunit SMARCC2 isoform C"/>
    <property type="match status" value="1"/>
</dbReference>
<keyword evidence="2" id="KW-0805">Transcription regulation</keyword>
<accession>A0A392T0J9</accession>
<dbReference type="GO" id="GO:0005634">
    <property type="term" value="C:nucleus"/>
    <property type="evidence" value="ECO:0007669"/>
    <property type="project" value="UniProtKB-ARBA"/>
</dbReference>
<dbReference type="InterPro" id="IPR001005">
    <property type="entry name" value="SANT/Myb"/>
</dbReference>
<evidence type="ECO:0000313" key="8">
    <source>
        <dbReference type="EMBL" id="MCI54653.1"/>
    </source>
</evidence>
<dbReference type="PANTHER" id="PTHR12802">
    <property type="entry name" value="SWI/SNF COMPLEX-RELATED"/>
    <property type="match status" value="1"/>
</dbReference>
<dbReference type="Proteomes" id="UP000265520">
    <property type="component" value="Unassembled WGS sequence"/>
</dbReference>
<evidence type="ECO:0000256" key="3">
    <source>
        <dbReference type="ARBA" id="ARBA00023125"/>
    </source>
</evidence>
<keyword evidence="5" id="KW-0539">Nucleus</keyword>
<dbReference type="Pfam" id="PF00249">
    <property type="entry name" value="Myb_DNA-binding"/>
    <property type="match status" value="1"/>
</dbReference>
<evidence type="ECO:0000313" key="9">
    <source>
        <dbReference type="Proteomes" id="UP000265520"/>
    </source>
</evidence>
<evidence type="ECO:0000256" key="1">
    <source>
        <dbReference type="ARBA" id="ARBA00022473"/>
    </source>
</evidence>
<evidence type="ECO:0000259" key="7">
    <source>
        <dbReference type="PROSITE" id="PS51293"/>
    </source>
</evidence>
<name>A0A392T0J9_9FABA</name>
<reference evidence="8 9" key="1">
    <citation type="journal article" date="2018" name="Front. Plant Sci.">
        <title>Red Clover (Trifolium pratense) and Zigzag Clover (T. medium) - A Picture of Genomic Similarities and Differences.</title>
        <authorList>
            <person name="Dluhosova J."/>
            <person name="Istvanek J."/>
            <person name="Nedelnik J."/>
            <person name="Repkova J."/>
        </authorList>
    </citation>
    <scope>NUCLEOTIDE SEQUENCE [LARGE SCALE GENOMIC DNA]</scope>
    <source>
        <strain evidence="9">cv. 10/8</strain>
        <tissue evidence="8">Leaf</tissue>
    </source>
</reference>
<dbReference type="InterPro" id="IPR009057">
    <property type="entry name" value="Homeodomain-like_sf"/>
</dbReference>
<dbReference type="InterPro" id="IPR017884">
    <property type="entry name" value="SANT_dom"/>
</dbReference>
<evidence type="ECO:0000256" key="5">
    <source>
        <dbReference type="ARBA" id="ARBA00023242"/>
    </source>
</evidence>
<organism evidence="8 9">
    <name type="scientific">Trifolium medium</name>
    <dbReference type="NCBI Taxonomy" id="97028"/>
    <lineage>
        <taxon>Eukaryota</taxon>
        <taxon>Viridiplantae</taxon>
        <taxon>Streptophyta</taxon>
        <taxon>Embryophyta</taxon>
        <taxon>Tracheophyta</taxon>
        <taxon>Spermatophyta</taxon>
        <taxon>Magnoliopsida</taxon>
        <taxon>eudicotyledons</taxon>
        <taxon>Gunneridae</taxon>
        <taxon>Pentapetalae</taxon>
        <taxon>rosids</taxon>
        <taxon>fabids</taxon>
        <taxon>Fabales</taxon>
        <taxon>Fabaceae</taxon>
        <taxon>Papilionoideae</taxon>
        <taxon>50 kb inversion clade</taxon>
        <taxon>NPAAA clade</taxon>
        <taxon>Hologalegina</taxon>
        <taxon>IRL clade</taxon>
        <taxon>Trifolieae</taxon>
        <taxon>Trifolium</taxon>
    </lineage>
</organism>
<dbReference type="SMART" id="SM00717">
    <property type="entry name" value="SANT"/>
    <property type="match status" value="1"/>
</dbReference>
<sequence>MSNTEFKRVEISEETKTEWTEKETLNLLEAITYFGDDWKRVSHHVVGRTEKECVARFLKLPFGDQFL</sequence>
<dbReference type="EMBL" id="LXQA010482748">
    <property type="protein sequence ID" value="MCI54653.1"/>
    <property type="molecule type" value="Genomic_DNA"/>
</dbReference>
<proteinExistence type="predicted"/>
<dbReference type="CDD" id="cd00167">
    <property type="entry name" value="SANT"/>
    <property type="match status" value="1"/>
</dbReference>
<evidence type="ECO:0000256" key="2">
    <source>
        <dbReference type="ARBA" id="ARBA00023015"/>
    </source>
</evidence>
<keyword evidence="3" id="KW-0238">DNA-binding</keyword>
<protein>
    <submittedName>
        <fullName evidence="8">SWI/SNF complex subunit SWI3B-like</fullName>
    </submittedName>
</protein>
<dbReference type="Gene3D" id="1.10.10.60">
    <property type="entry name" value="Homeodomain-like"/>
    <property type="match status" value="1"/>
</dbReference>
<dbReference type="PANTHER" id="PTHR12802:SF44">
    <property type="entry name" value="SWI_SNF COMPLEX SUBUNIT SWI3B"/>
    <property type="match status" value="1"/>
</dbReference>
<dbReference type="GO" id="GO:0003677">
    <property type="term" value="F:DNA binding"/>
    <property type="evidence" value="ECO:0007669"/>
    <property type="project" value="UniProtKB-KW"/>
</dbReference>
<feature type="domain" description="Myb-like" evidence="6">
    <location>
        <begin position="11"/>
        <end position="61"/>
    </location>
</feature>
<feature type="domain" description="SANT" evidence="7">
    <location>
        <begin position="14"/>
        <end position="65"/>
    </location>
</feature>
<keyword evidence="1" id="KW-0217">Developmental protein</keyword>
<dbReference type="PROSITE" id="PS50090">
    <property type="entry name" value="MYB_LIKE"/>
    <property type="match status" value="1"/>
</dbReference>